<comment type="cofactor">
    <cofactor evidence="1 4">
        <name>pyridoxal 5'-phosphate</name>
        <dbReference type="ChEBI" id="CHEBI:597326"/>
    </cofactor>
</comment>
<dbReference type="PANTHER" id="PTHR11808:SF80">
    <property type="entry name" value="CYSTATHIONINE GAMMA-LYASE"/>
    <property type="match status" value="1"/>
</dbReference>
<feature type="region of interest" description="Disordered" evidence="5">
    <location>
        <begin position="1"/>
        <end position="27"/>
    </location>
</feature>
<dbReference type="InterPro" id="IPR054542">
    <property type="entry name" value="Cys_met_metab_PP"/>
</dbReference>
<evidence type="ECO:0000256" key="4">
    <source>
        <dbReference type="RuleBase" id="RU362118"/>
    </source>
</evidence>
<keyword evidence="6" id="KW-0032">Aminotransferase</keyword>
<dbReference type="SUPFAM" id="SSF53383">
    <property type="entry name" value="PLP-dependent transferases"/>
    <property type="match status" value="1"/>
</dbReference>
<protein>
    <submittedName>
        <fullName evidence="6">PLP-dependent aspartate aminotransferase family protein</fullName>
    </submittedName>
</protein>
<dbReference type="InterPro" id="IPR015424">
    <property type="entry name" value="PyrdxlP-dep_Trfase"/>
</dbReference>
<evidence type="ECO:0000256" key="3">
    <source>
        <dbReference type="PIRSR" id="PIRSR001434-2"/>
    </source>
</evidence>
<dbReference type="GO" id="GO:0009086">
    <property type="term" value="P:methionine biosynthetic process"/>
    <property type="evidence" value="ECO:0007669"/>
    <property type="project" value="UniProtKB-ARBA"/>
</dbReference>
<dbReference type="GO" id="GO:0016846">
    <property type="term" value="F:carbon-sulfur lyase activity"/>
    <property type="evidence" value="ECO:0007669"/>
    <property type="project" value="TreeGrafter"/>
</dbReference>
<dbReference type="Proteomes" id="UP001319200">
    <property type="component" value="Unassembled WGS sequence"/>
</dbReference>
<dbReference type="InterPro" id="IPR000277">
    <property type="entry name" value="Cys/Met-Metab_PyrdxlP-dep_enz"/>
</dbReference>
<sequence>MSSSNGFSKLTQSVHAGSHGDPQYKGTTSPVFPSSAYDYEGTSVSLYPRYFNTPNNKFVTEKLAALENAEDGIVFSSGMAAILTSIFAMLKKGDHAIFQNDLYGGTHHAIVKEMPRYGIDHTFVDGADPANFEKAIRKETRVIYIETPSNPTLKITDIGAVAAIAKKHGLISIIDNTFASPVNQNPIDLGIDIVTHSGTKYIGGHSDICCGAALASRELITRIWESAIHFGGSLDAHTCWLVERSLKTMVLRVRQQNQNALALAQYLKSDSRIGKVYYPGLTDHPGHAIAKAQMPGGFGGMLSFEVKNDAARFMGNLKLIHRAISLGGVESTITSPAKTSHVKMSPAERLAIGVTDQLVRLSVGIEEADDLISDIKQALN</sequence>
<dbReference type="InterPro" id="IPR015421">
    <property type="entry name" value="PyrdxlP-dep_Trfase_major"/>
</dbReference>
<name>A0AAP2GMT8_9BACT</name>
<keyword evidence="6" id="KW-0808">Transferase</keyword>
<comment type="caution">
    <text evidence="6">The sequence shown here is derived from an EMBL/GenBank/DDBJ whole genome shotgun (WGS) entry which is preliminary data.</text>
</comment>
<dbReference type="Gene3D" id="3.40.640.10">
    <property type="entry name" value="Type I PLP-dependent aspartate aminotransferase-like (Major domain)"/>
    <property type="match status" value="1"/>
</dbReference>
<dbReference type="FunFam" id="3.40.640.10:FF:000046">
    <property type="entry name" value="Cystathionine gamma-lyase"/>
    <property type="match status" value="1"/>
</dbReference>
<feature type="modified residue" description="N6-(pyridoxal phosphate)lysine" evidence="3">
    <location>
        <position position="200"/>
    </location>
</feature>
<gene>
    <name evidence="6" type="ORF">KK083_10375</name>
</gene>
<dbReference type="PROSITE" id="PS00868">
    <property type="entry name" value="CYS_MET_METAB_PP"/>
    <property type="match status" value="1"/>
</dbReference>
<evidence type="ECO:0000313" key="6">
    <source>
        <dbReference type="EMBL" id="MBT1697283.1"/>
    </source>
</evidence>
<evidence type="ECO:0000256" key="1">
    <source>
        <dbReference type="ARBA" id="ARBA00001933"/>
    </source>
</evidence>
<dbReference type="GO" id="GO:0030170">
    <property type="term" value="F:pyridoxal phosphate binding"/>
    <property type="evidence" value="ECO:0007669"/>
    <property type="project" value="InterPro"/>
</dbReference>
<dbReference type="FunFam" id="3.90.1150.10:FF:000033">
    <property type="entry name" value="Cystathionine gamma-synthase"/>
    <property type="match status" value="1"/>
</dbReference>
<dbReference type="GO" id="GO:0019346">
    <property type="term" value="P:transsulfuration"/>
    <property type="evidence" value="ECO:0007669"/>
    <property type="project" value="InterPro"/>
</dbReference>
<dbReference type="RefSeq" id="WP_254163153.1">
    <property type="nucleotide sequence ID" value="NZ_JAHESF010000008.1"/>
</dbReference>
<dbReference type="EMBL" id="JAHESF010000008">
    <property type="protein sequence ID" value="MBT1697283.1"/>
    <property type="molecule type" value="Genomic_DNA"/>
</dbReference>
<evidence type="ECO:0000256" key="5">
    <source>
        <dbReference type="SAM" id="MobiDB-lite"/>
    </source>
</evidence>
<accession>A0AAP2GMT8</accession>
<dbReference type="PIRSF" id="PIRSF001434">
    <property type="entry name" value="CGS"/>
    <property type="match status" value="1"/>
</dbReference>
<proteinExistence type="inferred from homology"/>
<dbReference type="Pfam" id="PF01053">
    <property type="entry name" value="Cys_Met_Meta_PP"/>
    <property type="match status" value="1"/>
</dbReference>
<comment type="similarity">
    <text evidence="4">Belongs to the trans-sulfuration enzymes family.</text>
</comment>
<dbReference type="InterPro" id="IPR015422">
    <property type="entry name" value="PyrdxlP-dep_Trfase_small"/>
</dbReference>
<dbReference type="AlphaFoldDB" id="A0AAP2GMT8"/>
<dbReference type="Gene3D" id="3.90.1150.10">
    <property type="entry name" value="Aspartate Aminotransferase, domain 1"/>
    <property type="match status" value="1"/>
</dbReference>
<reference evidence="6 7" key="1">
    <citation type="submission" date="2021-05" db="EMBL/GenBank/DDBJ databases">
        <title>A Polyphasic approach of four new species of the genus Ohtaekwangia: Ohtaekwangia histidinii sp. nov., Ohtaekwangia cretensis sp. nov., Ohtaekwangia indiensis sp. nov., Ohtaekwangia reichenbachii sp. nov. from diverse environment.</title>
        <authorList>
            <person name="Octaviana S."/>
        </authorList>
    </citation>
    <scope>NUCLEOTIDE SEQUENCE [LARGE SCALE GENOMIC DNA]</scope>
    <source>
        <strain evidence="6 7">PWU4</strain>
    </source>
</reference>
<dbReference type="GO" id="GO:0008483">
    <property type="term" value="F:transaminase activity"/>
    <property type="evidence" value="ECO:0007669"/>
    <property type="project" value="UniProtKB-KW"/>
</dbReference>
<keyword evidence="7" id="KW-1185">Reference proteome</keyword>
<organism evidence="6 7">
    <name type="scientific">Chryseosolibacter histidini</name>
    <dbReference type="NCBI Taxonomy" id="2782349"/>
    <lineage>
        <taxon>Bacteria</taxon>
        <taxon>Pseudomonadati</taxon>
        <taxon>Bacteroidota</taxon>
        <taxon>Cytophagia</taxon>
        <taxon>Cytophagales</taxon>
        <taxon>Chryseotaleaceae</taxon>
        <taxon>Chryseosolibacter</taxon>
    </lineage>
</organism>
<dbReference type="PANTHER" id="PTHR11808">
    <property type="entry name" value="TRANS-SULFURATION ENZYME FAMILY MEMBER"/>
    <property type="match status" value="1"/>
</dbReference>
<evidence type="ECO:0000256" key="2">
    <source>
        <dbReference type="ARBA" id="ARBA00022898"/>
    </source>
</evidence>
<feature type="compositionally biased region" description="Polar residues" evidence="5">
    <location>
        <begin position="1"/>
        <end position="15"/>
    </location>
</feature>
<dbReference type="GO" id="GO:0005737">
    <property type="term" value="C:cytoplasm"/>
    <property type="evidence" value="ECO:0007669"/>
    <property type="project" value="TreeGrafter"/>
</dbReference>
<evidence type="ECO:0000313" key="7">
    <source>
        <dbReference type="Proteomes" id="UP001319200"/>
    </source>
</evidence>
<keyword evidence="2 3" id="KW-0663">Pyridoxal phosphate</keyword>
<dbReference type="CDD" id="cd00614">
    <property type="entry name" value="CGS_like"/>
    <property type="match status" value="1"/>
</dbReference>